<keyword evidence="4" id="KW-1185">Reference proteome</keyword>
<dbReference type="RefSeq" id="WP_114283445.1">
    <property type="nucleotide sequence ID" value="NZ_PSYR01000002.1"/>
</dbReference>
<feature type="domain" description="Transglutaminase-like" evidence="2">
    <location>
        <begin position="393"/>
        <end position="463"/>
    </location>
</feature>
<dbReference type="PROSITE" id="PS51257">
    <property type="entry name" value="PROKAR_LIPOPROTEIN"/>
    <property type="match status" value="1"/>
</dbReference>
<keyword evidence="1" id="KW-0472">Membrane</keyword>
<accession>A0A368HIU5</accession>
<reference evidence="3 4" key="1">
    <citation type="submission" date="2018-02" db="EMBL/GenBank/DDBJ databases">
        <title>Insights into the biology of acidophilic members of the Acidiferrobacteraceae family derived from comparative genomic analyses.</title>
        <authorList>
            <person name="Issotta F."/>
            <person name="Thyssen C."/>
            <person name="Mena C."/>
            <person name="Moya A."/>
            <person name="Bellenberg S."/>
            <person name="Sproer C."/>
            <person name="Covarrubias P.C."/>
            <person name="Sand W."/>
            <person name="Quatrini R."/>
            <person name="Vera M."/>
        </authorList>
    </citation>
    <scope>NUCLEOTIDE SEQUENCE [LARGE SCALE GENOMIC DNA]</scope>
    <source>
        <strain evidence="4">m-1</strain>
    </source>
</reference>
<dbReference type="OrthoDB" id="9804872at2"/>
<dbReference type="InterPro" id="IPR025403">
    <property type="entry name" value="TgpA-like_C"/>
</dbReference>
<dbReference type="Proteomes" id="UP000253250">
    <property type="component" value="Unassembled WGS sequence"/>
</dbReference>
<dbReference type="InterPro" id="IPR002931">
    <property type="entry name" value="Transglutaminase-like"/>
</dbReference>
<dbReference type="InterPro" id="IPR052901">
    <property type="entry name" value="Bact_TGase-like"/>
</dbReference>
<dbReference type="AlphaFoldDB" id="A0A368HIU5"/>
<dbReference type="PANTHER" id="PTHR42736:SF1">
    <property type="entry name" value="PROTEIN-GLUTAMINE GAMMA-GLUTAMYLTRANSFERASE"/>
    <property type="match status" value="1"/>
</dbReference>
<dbReference type="SMART" id="SM00460">
    <property type="entry name" value="TGc"/>
    <property type="match status" value="1"/>
</dbReference>
<proteinExistence type="predicted"/>
<dbReference type="Pfam" id="PF13559">
    <property type="entry name" value="DUF4129"/>
    <property type="match status" value="1"/>
</dbReference>
<evidence type="ECO:0000313" key="4">
    <source>
        <dbReference type="Proteomes" id="UP000253250"/>
    </source>
</evidence>
<dbReference type="InterPro" id="IPR038765">
    <property type="entry name" value="Papain-like_cys_pep_sf"/>
</dbReference>
<sequence length="648" mass="72518">MTARAAEPAVFTPPPLTAALIVLACLPLLAHLPWWTVATALVFTGWRYARDRYVARAPRVLLWLLVAAVTLLVYAHFHTLFGEHPGLSFLIMLLGLKCLESDSRRDAVVLVLLCYVTLLGDILFQPSMAMGAFALLFLTASFVALSVIAQPRGLGMRQRVRQSTVIMLQAIPLAALAYVVFPRIAGGLWHSAPRPVGQTGLTPDLRPGSLSALLSSRAVAMRVIFHGPRPARDRRYFRAYVLTVTNGRVWRPGRLRTVGHTQGGPFSSYTVLLNPTGNRVLPALDWPLKVPRGDTLGPGGVVRARHAVRHLVRYRVTSGARRYGPLTAAGRRRDLALPATLNPGIRRLVARWRKISSAPGALAKDALSYFVRHHFVYTLNPPTMGRHPISRFLFHVRAGYCEDYAAAFATLMRAAGVPARVVVGFFGGEFNPDGGDVIVRNYDAHAWDEIWVRGRWLRIDPTAVVAPGALQERWPAFRRFLEHGTTFQGSRSWWDRVHHRLGLWRDAATTEWDNWVVDYSRRRQAELLRRLGWRDAGPLALGLATLILAITAVSLVKTLGGRVRRVRDPARSAYERYCRRLQRVGLVRTAGEGPRDFGLRARQARPDLGAEIATITRCYVECRYGERREALAELKARVARFRPRSRSR</sequence>
<evidence type="ECO:0000256" key="1">
    <source>
        <dbReference type="SAM" id="Phobius"/>
    </source>
</evidence>
<feature type="transmembrane region" description="Helical" evidence="1">
    <location>
        <begin position="60"/>
        <end position="77"/>
    </location>
</feature>
<feature type="transmembrane region" description="Helical" evidence="1">
    <location>
        <begin position="20"/>
        <end position="48"/>
    </location>
</feature>
<keyword evidence="1" id="KW-1133">Transmembrane helix</keyword>
<dbReference type="EMBL" id="PSYR01000002">
    <property type="protein sequence ID" value="RCN57109.1"/>
    <property type="molecule type" value="Genomic_DNA"/>
</dbReference>
<feature type="transmembrane region" description="Helical" evidence="1">
    <location>
        <begin position="536"/>
        <end position="556"/>
    </location>
</feature>
<dbReference type="PANTHER" id="PTHR42736">
    <property type="entry name" value="PROTEIN-GLUTAMINE GAMMA-GLUTAMYLTRANSFERASE"/>
    <property type="match status" value="1"/>
</dbReference>
<keyword evidence="1" id="KW-0812">Transmembrane</keyword>
<feature type="transmembrane region" description="Helical" evidence="1">
    <location>
        <begin position="130"/>
        <end position="149"/>
    </location>
</feature>
<evidence type="ECO:0000259" key="2">
    <source>
        <dbReference type="SMART" id="SM00460"/>
    </source>
</evidence>
<dbReference type="Pfam" id="PF11992">
    <property type="entry name" value="TgpA_N"/>
    <property type="match status" value="1"/>
</dbReference>
<dbReference type="SUPFAM" id="SSF54001">
    <property type="entry name" value="Cysteine proteinases"/>
    <property type="match status" value="1"/>
</dbReference>
<evidence type="ECO:0000313" key="3">
    <source>
        <dbReference type="EMBL" id="RCN57109.1"/>
    </source>
</evidence>
<protein>
    <recommendedName>
        <fullName evidence="2">Transglutaminase-like domain-containing protein</fullName>
    </recommendedName>
</protein>
<comment type="caution">
    <text evidence="3">The sequence shown here is derived from an EMBL/GenBank/DDBJ whole genome shotgun (WGS) entry which is preliminary data.</text>
</comment>
<dbReference type="InterPro" id="IPR021878">
    <property type="entry name" value="TgpA_N"/>
</dbReference>
<dbReference type="Pfam" id="PF01841">
    <property type="entry name" value="Transglut_core"/>
    <property type="match status" value="1"/>
</dbReference>
<organism evidence="3 4">
    <name type="scientific">Acidiferrobacter thiooxydans</name>
    <dbReference type="NCBI Taxonomy" id="163359"/>
    <lineage>
        <taxon>Bacteria</taxon>
        <taxon>Pseudomonadati</taxon>
        <taxon>Pseudomonadota</taxon>
        <taxon>Gammaproteobacteria</taxon>
        <taxon>Acidiferrobacterales</taxon>
        <taxon>Acidiferrobacteraceae</taxon>
        <taxon>Acidiferrobacter</taxon>
    </lineage>
</organism>
<name>A0A368HIU5_9GAMM</name>
<gene>
    <name evidence="3" type="ORF">C4900_15480</name>
</gene>
<dbReference type="Gene3D" id="3.10.620.30">
    <property type="match status" value="1"/>
</dbReference>
<feature type="transmembrane region" description="Helical" evidence="1">
    <location>
        <begin position="170"/>
        <end position="189"/>
    </location>
</feature>